<keyword evidence="3" id="KW-1185">Reference proteome</keyword>
<keyword evidence="1" id="KW-0472">Membrane</keyword>
<evidence type="ECO:0000313" key="3">
    <source>
        <dbReference type="Proteomes" id="UP000276215"/>
    </source>
</evidence>
<keyword evidence="1" id="KW-1133">Transmembrane helix</keyword>
<gene>
    <name evidence="2" type="ORF">L873DRAFT_796462</name>
</gene>
<accession>A0A3N4K4J9</accession>
<organism evidence="2 3">
    <name type="scientific">Choiromyces venosus 120613-1</name>
    <dbReference type="NCBI Taxonomy" id="1336337"/>
    <lineage>
        <taxon>Eukaryota</taxon>
        <taxon>Fungi</taxon>
        <taxon>Dikarya</taxon>
        <taxon>Ascomycota</taxon>
        <taxon>Pezizomycotina</taxon>
        <taxon>Pezizomycetes</taxon>
        <taxon>Pezizales</taxon>
        <taxon>Tuberaceae</taxon>
        <taxon>Choiromyces</taxon>
    </lineage>
</organism>
<evidence type="ECO:0000313" key="2">
    <source>
        <dbReference type="EMBL" id="RPB05484.1"/>
    </source>
</evidence>
<name>A0A3N4K4J9_9PEZI</name>
<dbReference type="EMBL" id="ML120353">
    <property type="protein sequence ID" value="RPB05484.1"/>
    <property type="molecule type" value="Genomic_DNA"/>
</dbReference>
<sequence>MVYLLGRITKFFAYIAPIICLFFLNQLLSNLTFSDNNSSLVYQLSQHSQAKIISRLITIMSEINQFLYASKIENIFIWRSQLENLFIDMSQ</sequence>
<protein>
    <submittedName>
        <fullName evidence="2">Uncharacterized protein</fullName>
    </submittedName>
</protein>
<reference evidence="2 3" key="1">
    <citation type="journal article" date="2018" name="Nat. Ecol. Evol.">
        <title>Pezizomycetes genomes reveal the molecular basis of ectomycorrhizal truffle lifestyle.</title>
        <authorList>
            <person name="Murat C."/>
            <person name="Payen T."/>
            <person name="Noel B."/>
            <person name="Kuo A."/>
            <person name="Morin E."/>
            <person name="Chen J."/>
            <person name="Kohler A."/>
            <person name="Krizsan K."/>
            <person name="Balestrini R."/>
            <person name="Da Silva C."/>
            <person name="Montanini B."/>
            <person name="Hainaut M."/>
            <person name="Levati E."/>
            <person name="Barry K.W."/>
            <person name="Belfiori B."/>
            <person name="Cichocki N."/>
            <person name="Clum A."/>
            <person name="Dockter R.B."/>
            <person name="Fauchery L."/>
            <person name="Guy J."/>
            <person name="Iotti M."/>
            <person name="Le Tacon F."/>
            <person name="Lindquist E.A."/>
            <person name="Lipzen A."/>
            <person name="Malagnac F."/>
            <person name="Mello A."/>
            <person name="Molinier V."/>
            <person name="Miyauchi S."/>
            <person name="Poulain J."/>
            <person name="Riccioni C."/>
            <person name="Rubini A."/>
            <person name="Sitrit Y."/>
            <person name="Splivallo R."/>
            <person name="Traeger S."/>
            <person name="Wang M."/>
            <person name="Zifcakova L."/>
            <person name="Wipf D."/>
            <person name="Zambonelli A."/>
            <person name="Paolocci F."/>
            <person name="Nowrousian M."/>
            <person name="Ottonello S."/>
            <person name="Baldrian P."/>
            <person name="Spatafora J.W."/>
            <person name="Henrissat B."/>
            <person name="Nagy L.G."/>
            <person name="Aury J.M."/>
            <person name="Wincker P."/>
            <person name="Grigoriev I.V."/>
            <person name="Bonfante P."/>
            <person name="Martin F.M."/>
        </authorList>
    </citation>
    <scope>NUCLEOTIDE SEQUENCE [LARGE SCALE GENOMIC DNA]</scope>
    <source>
        <strain evidence="2 3">120613-1</strain>
    </source>
</reference>
<feature type="transmembrane region" description="Helical" evidence="1">
    <location>
        <begin position="12"/>
        <end position="33"/>
    </location>
</feature>
<proteinExistence type="predicted"/>
<dbReference type="OrthoDB" id="2506088at2759"/>
<dbReference type="Proteomes" id="UP000276215">
    <property type="component" value="Unassembled WGS sequence"/>
</dbReference>
<dbReference type="AlphaFoldDB" id="A0A3N4K4J9"/>
<evidence type="ECO:0000256" key="1">
    <source>
        <dbReference type="SAM" id="Phobius"/>
    </source>
</evidence>
<keyword evidence="1" id="KW-0812">Transmembrane</keyword>